<evidence type="ECO:0000256" key="3">
    <source>
        <dbReference type="ARBA" id="ARBA00023125"/>
    </source>
</evidence>
<evidence type="ECO:0000313" key="9">
    <source>
        <dbReference type="EMBL" id="ORY03894.1"/>
    </source>
</evidence>
<feature type="domain" description="Myb-like" evidence="7">
    <location>
        <begin position="8"/>
        <end position="65"/>
    </location>
</feature>
<evidence type="ECO:0000256" key="5">
    <source>
        <dbReference type="ARBA" id="ARBA00023242"/>
    </source>
</evidence>
<dbReference type="GO" id="GO:0003677">
    <property type="term" value="F:DNA binding"/>
    <property type="evidence" value="ECO:0007669"/>
    <property type="project" value="UniProtKB-KW"/>
</dbReference>
<proteinExistence type="predicted"/>
<keyword evidence="5" id="KW-0539">Nucleus</keyword>
<evidence type="ECO:0000259" key="8">
    <source>
        <dbReference type="PROSITE" id="PS51294"/>
    </source>
</evidence>
<evidence type="ECO:0000313" key="10">
    <source>
        <dbReference type="Proteomes" id="UP000193498"/>
    </source>
</evidence>
<gene>
    <name evidence="9" type="ORF">K493DRAFT_311576</name>
</gene>
<dbReference type="CDD" id="cd12203">
    <property type="entry name" value="GT1"/>
    <property type="match status" value="1"/>
</dbReference>
<feature type="region of interest" description="Disordered" evidence="6">
    <location>
        <begin position="180"/>
        <end position="210"/>
    </location>
</feature>
<dbReference type="Proteomes" id="UP000193498">
    <property type="component" value="Unassembled WGS sequence"/>
</dbReference>
<dbReference type="PROSITE" id="PS51294">
    <property type="entry name" value="HTH_MYB"/>
    <property type="match status" value="1"/>
</dbReference>
<keyword evidence="4" id="KW-0804">Transcription</keyword>
<keyword evidence="2" id="KW-0805">Transcription regulation</keyword>
<dbReference type="OrthoDB" id="5600207at2759"/>
<dbReference type="SUPFAM" id="SSF46689">
    <property type="entry name" value="Homeodomain-like"/>
    <property type="match status" value="1"/>
</dbReference>
<reference evidence="9 10" key="1">
    <citation type="submission" date="2016-07" db="EMBL/GenBank/DDBJ databases">
        <title>Pervasive Adenine N6-methylation of Active Genes in Fungi.</title>
        <authorList>
            <consortium name="DOE Joint Genome Institute"/>
            <person name="Mondo S.J."/>
            <person name="Dannebaum R.O."/>
            <person name="Kuo R.C."/>
            <person name="Labutti K."/>
            <person name="Haridas S."/>
            <person name="Kuo A."/>
            <person name="Salamov A."/>
            <person name="Ahrendt S.R."/>
            <person name="Lipzen A."/>
            <person name="Sullivan W."/>
            <person name="Andreopoulos W.B."/>
            <person name="Clum A."/>
            <person name="Lindquist E."/>
            <person name="Daum C."/>
            <person name="Ramamoorthy G.K."/>
            <person name="Gryganskyi A."/>
            <person name="Culley D."/>
            <person name="Magnuson J.K."/>
            <person name="James T.Y."/>
            <person name="O'Malley M.A."/>
            <person name="Stajich J.E."/>
            <person name="Spatafora J.W."/>
            <person name="Visel A."/>
            <person name="Grigoriev I.V."/>
        </authorList>
    </citation>
    <scope>NUCLEOTIDE SEQUENCE [LARGE SCALE GENOMIC DNA]</scope>
    <source>
        <strain evidence="9 10">CBS 931.73</strain>
    </source>
</reference>
<evidence type="ECO:0000256" key="2">
    <source>
        <dbReference type="ARBA" id="ARBA00023015"/>
    </source>
</evidence>
<feature type="region of interest" description="Disordered" evidence="6">
    <location>
        <begin position="240"/>
        <end position="263"/>
    </location>
</feature>
<dbReference type="InterPro" id="IPR017930">
    <property type="entry name" value="Myb_dom"/>
</dbReference>
<dbReference type="Pfam" id="PF13837">
    <property type="entry name" value="Myb_DNA-bind_4"/>
    <property type="match status" value="1"/>
</dbReference>
<protein>
    <submittedName>
        <fullName evidence="9">Uncharacterized protein</fullName>
    </submittedName>
</protein>
<dbReference type="PROSITE" id="PS50090">
    <property type="entry name" value="MYB_LIKE"/>
    <property type="match status" value="1"/>
</dbReference>
<dbReference type="GO" id="GO:0010468">
    <property type="term" value="P:regulation of gene expression"/>
    <property type="evidence" value="ECO:0007669"/>
    <property type="project" value="UniProtKB-ARBA"/>
</dbReference>
<evidence type="ECO:0000259" key="7">
    <source>
        <dbReference type="PROSITE" id="PS50090"/>
    </source>
</evidence>
<dbReference type="Gene3D" id="1.10.10.60">
    <property type="entry name" value="Homeodomain-like"/>
    <property type="match status" value="1"/>
</dbReference>
<dbReference type="EMBL" id="MCFE01000041">
    <property type="protein sequence ID" value="ORY03894.1"/>
    <property type="molecule type" value="Genomic_DNA"/>
</dbReference>
<dbReference type="PANTHER" id="PTHR21654">
    <property type="entry name" value="FI21293P1"/>
    <property type="match status" value="1"/>
</dbReference>
<keyword evidence="3" id="KW-0238">DNA-binding</keyword>
<accession>A0A1Y1Z1A4</accession>
<comment type="caution">
    <text evidence="9">The sequence shown here is derived from an EMBL/GenBank/DDBJ whole genome shotgun (WGS) entry which is preliminary data.</text>
</comment>
<dbReference type="GO" id="GO:0005634">
    <property type="term" value="C:nucleus"/>
    <property type="evidence" value="ECO:0007669"/>
    <property type="project" value="UniProtKB-SubCell"/>
</dbReference>
<organism evidence="9 10">
    <name type="scientific">Basidiobolus meristosporus CBS 931.73</name>
    <dbReference type="NCBI Taxonomy" id="1314790"/>
    <lineage>
        <taxon>Eukaryota</taxon>
        <taxon>Fungi</taxon>
        <taxon>Fungi incertae sedis</taxon>
        <taxon>Zoopagomycota</taxon>
        <taxon>Entomophthoromycotina</taxon>
        <taxon>Basidiobolomycetes</taxon>
        <taxon>Basidiobolales</taxon>
        <taxon>Basidiobolaceae</taxon>
        <taxon>Basidiobolus</taxon>
    </lineage>
</organism>
<keyword evidence="10" id="KW-1185">Reference proteome</keyword>
<sequence length="310" mass="35982">MMTTIGRSWETAETKLLIELRRDMEGEFASMKRNAPLWKKISDQMRNSGFHRTDKQCKEKWKNLLSEFKRTETQRDIELRSFPFYDIIKEVLAKQGPLRDSPVHSTEDSVNASYPPSPTPATNVLHDHGPVMQSSQHVNLPPPVGYSPSMSIYSPPLSHSINHKGQSPQYSHSHMPAHLYKPIPREPTKSDYAPISSTKRRRESESEEVSPNALLTEIVDLLRREVQERRRWEERLEQSRFENERRRERQERRRERRERERVERQRAQTLLLVAIASSIMPNVADLIPTINFNDVTSSDSERSGTASGSN</sequence>
<evidence type="ECO:0000256" key="6">
    <source>
        <dbReference type="SAM" id="MobiDB-lite"/>
    </source>
</evidence>
<feature type="region of interest" description="Disordered" evidence="6">
    <location>
        <begin position="96"/>
        <end position="127"/>
    </location>
</feature>
<dbReference type="PANTHER" id="PTHR21654:SF84">
    <property type="entry name" value="SI:DKEY-66I24.7"/>
    <property type="match status" value="1"/>
</dbReference>
<feature type="domain" description="HTH myb-type" evidence="8">
    <location>
        <begin position="1"/>
        <end position="69"/>
    </location>
</feature>
<dbReference type="SMART" id="SM00717">
    <property type="entry name" value="SANT"/>
    <property type="match status" value="1"/>
</dbReference>
<evidence type="ECO:0000256" key="4">
    <source>
        <dbReference type="ARBA" id="ARBA00023163"/>
    </source>
</evidence>
<dbReference type="InterPro" id="IPR009057">
    <property type="entry name" value="Homeodomain-like_sf"/>
</dbReference>
<name>A0A1Y1Z1A4_9FUNG</name>
<dbReference type="AlphaFoldDB" id="A0A1Y1Z1A4"/>
<comment type="subcellular location">
    <subcellularLocation>
        <location evidence="1">Nucleus</location>
    </subcellularLocation>
</comment>
<dbReference type="InParanoid" id="A0A1Y1Z1A4"/>
<dbReference type="InterPro" id="IPR001005">
    <property type="entry name" value="SANT/Myb"/>
</dbReference>
<evidence type="ECO:0000256" key="1">
    <source>
        <dbReference type="ARBA" id="ARBA00004123"/>
    </source>
</evidence>
<dbReference type="InterPro" id="IPR044822">
    <property type="entry name" value="Myb_DNA-bind_4"/>
</dbReference>